<evidence type="ECO:0000313" key="7">
    <source>
        <dbReference type="Proteomes" id="UP001597375"/>
    </source>
</evidence>
<keyword evidence="7" id="KW-1185">Reference proteome</keyword>
<feature type="compositionally biased region" description="Basic residues" evidence="3">
    <location>
        <begin position="529"/>
        <end position="543"/>
    </location>
</feature>
<evidence type="ECO:0000259" key="5">
    <source>
        <dbReference type="Pfam" id="PF00884"/>
    </source>
</evidence>
<evidence type="ECO:0000256" key="1">
    <source>
        <dbReference type="ARBA" id="ARBA00008779"/>
    </source>
</evidence>
<gene>
    <name evidence="6" type="ORF">ACFSSA_08140</name>
</gene>
<protein>
    <submittedName>
        <fullName evidence="6">Sulfatase-like hydrolase/transferase</fullName>
    </submittedName>
</protein>
<dbReference type="RefSeq" id="WP_386819934.1">
    <property type="nucleotide sequence ID" value="NZ_JBHUIT010000010.1"/>
</dbReference>
<reference evidence="7" key="1">
    <citation type="journal article" date="2019" name="Int. J. Syst. Evol. Microbiol.">
        <title>The Global Catalogue of Microorganisms (GCM) 10K type strain sequencing project: providing services to taxonomists for standard genome sequencing and annotation.</title>
        <authorList>
            <consortium name="The Broad Institute Genomics Platform"/>
            <consortium name="The Broad Institute Genome Sequencing Center for Infectious Disease"/>
            <person name="Wu L."/>
            <person name="Ma J."/>
        </authorList>
    </citation>
    <scope>NUCLEOTIDE SEQUENCE [LARGE SCALE GENOMIC DNA]</scope>
    <source>
        <strain evidence="7">CGMCC 4.7106</strain>
    </source>
</reference>
<dbReference type="SUPFAM" id="SSF53649">
    <property type="entry name" value="Alkaline phosphatase-like"/>
    <property type="match status" value="1"/>
</dbReference>
<dbReference type="PANTHER" id="PTHR42693">
    <property type="entry name" value="ARYLSULFATASE FAMILY MEMBER"/>
    <property type="match status" value="1"/>
</dbReference>
<comment type="caution">
    <text evidence="6">The sequence shown here is derived from an EMBL/GenBank/DDBJ whole genome shotgun (WGS) entry which is preliminary data.</text>
</comment>
<dbReference type="InterPro" id="IPR050738">
    <property type="entry name" value="Sulfatase"/>
</dbReference>
<evidence type="ECO:0000256" key="3">
    <source>
        <dbReference type="SAM" id="MobiDB-lite"/>
    </source>
</evidence>
<evidence type="ECO:0000256" key="2">
    <source>
        <dbReference type="ARBA" id="ARBA00022801"/>
    </source>
</evidence>
<dbReference type="InterPro" id="IPR000917">
    <property type="entry name" value="Sulfatase_N"/>
</dbReference>
<dbReference type="Pfam" id="PF00884">
    <property type="entry name" value="Sulfatase"/>
    <property type="match status" value="1"/>
</dbReference>
<sequence>MKKIITLLLAAHCATAHAKPPEKPNIILIYADDISARELPVYGSSVWTDPSGHDTSDPKYRAETPVLDKLAEKGCWITNAWAATVCSPSRAMMMTGRYAHLHKWWHNGDLGMTMTKSGKLNTWPLYESSPLLIGHVAQNAGYNTYWAGKTQMKNSDLTKFGFDEGVFSPGEEGNKESPYSDFQIIAKKIDGKQVMIDRSTGKEGGLYPGSSYFWKPFVSLMNFPGEKSAMTWWPNTPETRKDFGVNTYAPDVELDYIFEFMERKKSTGKPFFIYHTSHLGHGYYDWFNPDFKSWPGTPKVKWDGKKYIRTEPTITKTADGYDTSSITEQGIHHHINYLDYQVWLYQNKLEEMGIAENTVLIFCADNGTSGYGKSSKDRQKGCHVPFIIYAPGMTKHGKQDVLLNLTDLLPTIADLGGYSLPKGYEINGESMVPFLYTDKPDLRDWVYAYNGASQLIRGKKVLKDGNEKWWDVDNIPEDLISFDEIKDWNSVSETHRSERDKLEKILPDFDLHEKEHDDPNLPEAAKKPSDKKKKKQPKPKKHN</sequence>
<feature type="domain" description="Sulfatase N-terminal" evidence="5">
    <location>
        <begin position="24"/>
        <end position="418"/>
    </location>
</feature>
<feature type="signal peptide" evidence="4">
    <location>
        <begin position="1"/>
        <end position="18"/>
    </location>
</feature>
<dbReference type="EMBL" id="JBHUIT010000010">
    <property type="protein sequence ID" value="MFD2256642.1"/>
    <property type="molecule type" value="Genomic_DNA"/>
</dbReference>
<keyword evidence="2" id="KW-0378">Hydrolase</keyword>
<name>A0ABW5D6D8_9BACT</name>
<dbReference type="InterPro" id="IPR017850">
    <property type="entry name" value="Alkaline_phosphatase_core_sf"/>
</dbReference>
<feature type="region of interest" description="Disordered" evidence="3">
    <location>
        <begin position="507"/>
        <end position="543"/>
    </location>
</feature>
<evidence type="ECO:0000256" key="4">
    <source>
        <dbReference type="SAM" id="SignalP"/>
    </source>
</evidence>
<accession>A0ABW5D6D8</accession>
<dbReference type="PANTHER" id="PTHR42693:SF53">
    <property type="entry name" value="ENDO-4-O-SULFATASE"/>
    <property type="match status" value="1"/>
</dbReference>
<keyword evidence="4" id="KW-0732">Signal</keyword>
<proteinExistence type="inferred from homology"/>
<evidence type="ECO:0000313" key="6">
    <source>
        <dbReference type="EMBL" id="MFD2256642.1"/>
    </source>
</evidence>
<dbReference type="Gene3D" id="3.40.720.10">
    <property type="entry name" value="Alkaline Phosphatase, subunit A"/>
    <property type="match status" value="1"/>
</dbReference>
<comment type="similarity">
    <text evidence="1">Belongs to the sulfatase family.</text>
</comment>
<feature type="compositionally biased region" description="Basic and acidic residues" evidence="3">
    <location>
        <begin position="507"/>
        <end position="528"/>
    </location>
</feature>
<feature type="chain" id="PRO_5045772807" evidence="4">
    <location>
        <begin position="19"/>
        <end position="543"/>
    </location>
</feature>
<dbReference type="Proteomes" id="UP001597375">
    <property type="component" value="Unassembled WGS sequence"/>
</dbReference>
<organism evidence="6 7">
    <name type="scientific">Luteolibacter algae</name>
    <dbReference type="NCBI Taxonomy" id="454151"/>
    <lineage>
        <taxon>Bacteria</taxon>
        <taxon>Pseudomonadati</taxon>
        <taxon>Verrucomicrobiota</taxon>
        <taxon>Verrucomicrobiia</taxon>
        <taxon>Verrucomicrobiales</taxon>
        <taxon>Verrucomicrobiaceae</taxon>
        <taxon>Luteolibacter</taxon>
    </lineage>
</organism>